<sequence length="194" mass="20738">MHSTNRSGAGLRPSTWHGMAALLLCAGALACGPASAQATGNQRPAAAKPAAGKARPSPVKPRRRVRPAAGQASARPVPVPDASDAATARAYRQDAARHLYSLNLGSIYKGRMPPLLYAVGVLQVQIDGQGRVGTINWMRAPNHVPEVMRAIERLVRAADPFPPPKLIGGLTYTDTWLWHKSGKWQLDTLTEGQD</sequence>
<keyword evidence="4" id="KW-1185">Reference proteome</keyword>
<feature type="compositionally biased region" description="Low complexity" evidence="1">
    <location>
        <begin position="36"/>
        <end position="57"/>
    </location>
</feature>
<evidence type="ECO:0000256" key="2">
    <source>
        <dbReference type="SAM" id="SignalP"/>
    </source>
</evidence>
<name>A0A853IWW1_9BURK</name>
<dbReference type="AlphaFoldDB" id="A0A853IWW1"/>
<evidence type="ECO:0000313" key="4">
    <source>
        <dbReference type="Proteomes" id="UP000589716"/>
    </source>
</evidence>
<dbReference type="Proteomes" id="UP000589716">
    <property type="component" value="Unassembled WGS sequence"/>
</dbReference>
<dbReference type="RefSeq" id="WP_180551306.1">
    <property type="nucleotide sequence ID" value="NZ_DAIPTI010000021.1"/>
</dbReference>
<evidence type="ECO:0008006" key="5">
    <source>
        <dbReference type="Google" id="ProtNLM"/>
    </source>
</evidence>
<dbReference type="EMBL" id="JACCKX010000001">
    <property type="protein sequence ID" value="NZA03044.1"/>
    <property type="molecule type" value="Genomic_DNA"/>
</dbReference>
<keyword evidence="2" id="KW-0732">Signal</keyword>
<reference evidence="3 4" key="1">
    <citation type="submission" date="2020-07" db="EMBL/GenBank/DDBJ databases">
        <authorList>
            <person name="Maaloum M."/>
        </authorList>
    </citation>
    <scope>NUCLEOTIDE SEQUENCE [LARGE SCALE GENOMIC DNA]</scope>
    <source>
        <strain evidence="3 4">GCS-AN-3</strain>
    </source>
</reference>
<dbReference type="PROSITE" id="PS51257">
    <property type="entry name" value="PROKAR_LIPOPROTEIN"/>
    <property type="match status" value="1"/>
</dbReference>
<accession>A0A853IWW1</accession>
<protein>
    <recommendedName>
        <fullName evidence="5">Energy transducer TonB</fullName>
    </recommendedName>
</protein>
<evidence type="ECO:0000313" key="3">
    <source>
        <dbReference type="EMBL" id="NZA03044.1"/>
    </source>
</evidence>
<proteinExistence type="predicted"/>
<feature type="signal peptide" evidence="2">
    <location>
        <begin position="1"/>
        <end position="36"/>
    </location>
</feature>
<feature type="region of interest" description="Disordered" evidence="1">
    <location>
        <begin position="36"/>
        <end position="84"/>
    </location>
</feature>
<feature type="chain" id="PRO_5032763328" description="Energy transducer TonB" evidence="2">
    <location>
        <begin position="37"/>
        <end position="194"/>
    </location>
</feature>
<comment type="caution">
    <text evidence="3">The sequence shown here is derived from an EMBL/GenBank/DDBJ whole genome shotgun (WGS) entry which is preliminary data.</text>
</comment>
<organism evidence="3 4">
    <name type="scientific">Ottowia beijingensis</name>
    <dbReference type="NCBI Taxonomy" id="1207057"/>
    <lineage>
        <taxon>Bacteria</taxon>
        <taxon>Pseudomonadati</taxon>
        <taxon>Pseudomonadota</taxon>
        <taxon>Betaproteobacteria</taxon>
        <taxon>Burkholderiales</taxon>
        <taxon>Comamonadaceae</taxon>
        <taxon>Ottowia</taxon>
    </lineage>
</organism>
<gene>
    <name evidence="3" type="ORF">H0I39_17320</name>
</gene>
<evidence type="ECO:0000256" key="1">
    <source>
        <dbReference type="SAM" id="MobiDB-lite"/>
    </source>
</evidence>